<keyword evidence="2" id="KW-1185">Reference proteome</keyword>
<dbReference type="EMBL" id="JBHRTI010000010">
    <property type="protein sequence ID" value="MFC3149033.1"/>
    <property type="molecule type" value="Genomic_DNA"/>
</dbReference>
<dbReference type="RefSeq" id="WP_377305475.1">
    <property type="nucleotide sequence ID" value="NZ_CP180191.1"/>
</dbReference>
<dbReference type="Proteomes" id="UP001595556">
    <property type="component" value="Unassembled WGS sequence"/>
</dbReference>
<reference evidence="2" key="1">
    <citation type="journal article" date="2019" name="Int. J. Syst. Evol. Microbiol.">
        <title>The Global Catalogue of Microorganisms (GCM) 10K type strain sequencing project: providing services to taxonomists for standard genome sequencing and annotation.</title>
        <authorList>
            <consortium name="The Broad Institute Genomics Platform"/>
            <consortium name="The Broad Institute Genome Sequencing Center for Infectious Disease"/>
            <person name="Wu L."/>
            <person name="Ma J."/>
        </authorList>
    </citation>
    <scope>NUCLEOTIDE SEQUENCE [LARGE SCALE GENOMIC DNA]</scope>
    <source>
        <strain evidence="2">KCTC 52168</strain>
    </source>
</reference>
<protein>
    <recommendedName>
        <fullName evidence="3">DUF4347 domain-containing protein</fullName>
    </recommendedName>
</protein>
<accession>A0ABV7H935</accession>
<organism evidence="1 2">
    <name type="scientific">Piscinibacterium candidicorallinum</name>
    <dbReference type="NCBI Taxonomy" id="1793872"/>
    <lineage>
        <taxon>Bacteria</taxon>
        <taxon>Pseudomonadati</taxon>
        <taxon>Pseudomonadota</taxon>
        <taxon>Betaproteobacteria</taxon>
        <taxon>Burkholderiales</taxon>
        <taxon>Piscinibacterium</taxon>
    </lineage>
</organism>
<evidence type="ECO:0000313" key="2">
    <source>
        <dbReference type="Proteomes" id="UP001595556"/>
    </source>
</evidence>
<evidence type="ECO:0008006" key="3">
    <source>
        <dbReference type="Google" id="ProtNLM"/>
    </source>
</evidence>
<proteinExistence type="predicted"/>
<comment type="caution">
    <text evidence="1">The sequence shown here is derived from an EMBL/GenBank/DDBJ whole genome shotgun (WGS) entry which is preliminary data.</text>
</comment>
<gene>
    <name evidence="1" type="ORF">ACFOEN_15510</name>
</gene>
<name>A0ABV7H935_9BURK</name>
<evidence type="ECO:0000313" key="1">
    <source>
        <dbReference type="EMBL" id="MFC3149033.1"/>
    </source>
</evidence>
<sequence length="231" mass="25506">MFRVPQPAVVIQAADLPWLYRMDYTPPPIPSTAGLDAVIAAALSPFVSRPGVAAPTRLTSLVISAHGQAGQIGLGREHIHAGNVRAFADAIANRFKSIFILSCNVARIQATEVPYFNHPRWGPGAQPVRMRFLPGDGHHFCSLLAQRAHADVHASTEPQAHGQNRLVFPEGWVDDYEGLYLVYGVSGRLIHQRRRPGFDDVASQNREFEGWSVRSHRNPQLPSDFHVLQGN</sequence>